<dbReference type="Gene3D" id="3.40.50.720">
    <property type="entry name" value="NAD(P)-binding Rossmann-like Domain"/>
    <property type="match status" value="1"/>
</dbReference>
<dbReference type="OrthoDB" id="4350228at2"/>
<dbReference type="FunFam" id="3.40.50.720:FF:000173">
    <property type="entry name" value="3-oxoacyl-[acyl-carrier protein] reductase"/>
    <property type="match status" value="1"/>
</dbReference>
<keyword evidence="3" id="KW-0134">Cell wall</keyword>
<evidence type="ECO:0000256" key="1">
    <source>
        <dbReference type="ARBA" id="ARBA00004191"/>
    </source>
</evidence>
<dbReference type="PRINTS" id="PR00081">
    <property type="entry name" value="GDHRDH"/>
</dbReference>
<reference evidence="8" key="2">
    <citation type="submission" date="2020-02" db="EMBL/GenBank/DDBJ databases">
        <authorList>
            <person name="Matsumoto Y."/>
            <person name="Motooka D."/>
            <person name="Nakamura S."/>
        </authorList>
    </citation>
    <scope>NUCLEOTIDE SEQUENCE</scope>
    <source>
        <strain evidence="8">JCM 13671</strain>
    </source>
</reference>
<dbReference type="PANTHER" id="PTHR42879:SF2">
    <property type="entry name" value="3-OXOACYL-[ACYL-CARRIER-PROTEIN] REDUCTASE FABG"/>
    <property type="match status" value="1"/>
</dbReference>
<evidence type="ECO:0000256" key="4">
    <source>
        <dbReference type="ARBA" id="ARBA00023002"/>
    </source>
</evidence>
<accession>A0A7I7XWQ5</accession>
<dbReference type="InterPro" id="IPR036291">
    <property type="entry name" value="NAD(P)-bd_dom_sf"/>
</dbReference>
<dbReference type="RefSeq" id="WP_085151093.1">
    <property type="nucleotide sequence ID" value="NZ_AP022612.1"/>
</dbReference>
<evidence type="ECO:0000259" key="7">
    <source>
        <dbReference type="SMART" id="SM00822"/>
    </source>
</evidence>
<sequence length="250" mass="26370">MSEKVALVTGAAAGIGRAISLRLARDGIAIGVLDLDRVAAQKTADEIIAAGGRATALAADISQREPVQRAVAELRETFGPVTIVVNNAGISAYVPFLKLTDEQWDQMLAINLKGTFIVTQTVLPDMVEAQWGRIVNISSSSAQSGAELMAHYSASKGGMIALTKSLAQEFGKHNITCNNIPPRFVMNTVMSEASPWADPKLGARDTIVNSGPIRRQGEPEDIAGACAYLVSDEAGYVTGQTIGVNGGRYI</sequence>
<dbReference type="InterPro" id="IPR002347">
    <property type="entry name" value="SDR_fam"/>
</dbReference>
<reference evidence="8" key="1">
    <citation type="journal article" date="2019" name="Emerg. Microbes Infect.">
        <title>Comprehensive subspecies identification of 175 nontuberculous mycobacteria species based on 7547 genomic profiles.</title>
        <authorList>
            <person name="Matsumoto Y."/>
            <person name="Kinjo T."/>
            <person name="Motooka D."/>
            <person name="Nabeya D."/>
            <person name="Jung N."/>
            <person name="Uechi K."/>
            <person name="Horii T."/>
            <person name="Iida T."/>
            <person name="Fujita J."/>
            <person name="Nakamura S."/>
        </authorList>
    </citation>
    <scope>NUCLEOTIDE SEQUENCE [LARGE SCALE GENOMIC DNA]</scope>
    <source>
        <strain evidence="8">JCM 13671</strain>
    </source>
</reference>
<evidence type="ECO:0000256" key="2">
    <source>
        <dbReference type="ARBA" id="ARBA00006484"/>
    </source>
</evidence>
<proteinExistence type="inferred from homology"/>
<dbReference type="SUPFAM" id="SSF51735">
    <property type="entry name" value="NAD(P)-binding Rossmann-fold domains"/>
    <property type="match status" value="1"/>
</dbReference>
<comment type="subcellular location">
    <subcellularLocation>
        <location evidence="1">Secreted</location>
        <location evidence="1">Cell wall</location>
    </subcellularLocation>
</comment>
<gene>
    <name evidence="8" type="ORF">MCNF_23450</name>
</gene>
<keyword evidence="3" id="KW-0964">Secreted</keyword>
<name>A0A7I7XWQ5_9MYCO</name>
<evidence type="ECO:0000256" key="3">
    <source>
        <dbReference type="ARBA" id="ARBA00022512"/>
    </source>
</evidence>
<evidence type="ECO:0000313" key="9">
    <source>
        <dbReference type="Proteomes" id="UP000466931"/>
    </source>
</evidence>
<dbReference type="GO" id="GO:0004316">
    <property type="term" value="F:3-oxoacyl-[acyl-carrier-protein] reductase (NADPH) activity"/>
    <property type="evidence" value="ECO:0007669"/>
    <property type="project" value="UniProtKB-EC"/>
</dbReference>
<dbReference type="EMBL" id="AP022612">
    <property type="protein sequence ID" value="BBZ33740.1"/>
    <property type="molecule type" value="Genomic_DNA"/>
</dbReference>
<dbReference type="GO" id="GO:0032787">
    <property type="term" value="P:monocarboxylic acid metabolic process"/>
    <property type="evidence" value="ECO:0007669"/>
    <property type="project" value="UniProtKB-ARBA"/>
</dbReference>
<comment type="similarity">
    <text evidence="2">Belongs to the short-chain dehydrogenases/reductases (SDR) family.</text>
</comment>
<organism evidence="8 9">
    <name type="scientific">Mycolicibacterium confluentis</name>
    <dbReference type="NCBI Taxonomy" id="28047"/>
    <lineage>
        <taxon>Bacteria</taxon>
        <taxon>Bacillati</taxon>
        <taxon>Actinomycetota</taxon>
        <taxon>Actinomycetes</taxon>
        <taxon>Mycobacteriales</taxon>
        <taxon>Mycobacteriaceae</taxon>
        <taxon>Mycolicibacterium</taxon>
    </lineage>
</organism>
<dbReference type="InterPro" id="IPR020904">
    <property type="entry name" value="Sc_DH/Rdtase_CS"/>
</dbReference>
<dbReference type="SMART" id="SM00822">
    <property type="entry name" value="PKS_KR"/>
    <property type="match status" value="1"/>
</dbReference>
<dbReference type="AlphaFoldDB" id="A0A7I7XWQ5"/>
<evidence type="ECO:0000313" key="8">
    <source>
        <dbReference type="EMBL" id="BBZ33740.1"/>
    </source>
</evidence>
<dbReference type="InterPro" id="IPR057326">
    <property type="entry name" value="KR_dom"/>
</dbReference>
<dbReference type="NCBIfam" id="NF009466">
    <property type="entry name" value="PRK12826.1-2"/>
    <property type="match status" value="1"/>
</dbReference>
<keyword evidence="9" id="KW-1185">Reference proteome</keyword>
<comment type="catalytic activity">
    <reaction evidence="6">
        <text>a (3R)-hydroxyacyl-[ACP] + NADP(+) = a 3-oxoacyl-[ACP] + NADPH + H(+)</text>
        <dbReference type="Rhea" id="RHEA:17397"/>
        <dbReference type="Rhea" id="RHEA-COMP:9916"/>
        <dbReference type="Rhea" id="RHEA-COMP:9945"/>
        <dbReference type="ChEBI" id="CHEBI:15378"/>
        <dbReference type="ChEBI" id="CHEBI:57783"/>
        <dbReference type="ChEBI" id="CHEBI:58349"/>
        <dbReference type="ChEBI" id="CHEBI:78776"/>
        <dbReference type="ChEBI" id="CHEBI:78827"/>
        <dbReference type="EC" id="1.1.1.100"/>
    </reaction>
    <physiologicalReaction direction="right-to-left" evidence="6">
        <dbReference type="Rhea" id="RHEA:17399"/>
    </physiologicalReaction>
</comment>
<dbReference type="Proteomes" id="UP000466931">
    <property type="component" value="Chromosome"/>
</dbReference>
<dbReference type="PANTHER" id="PTHR42879">
    <property type="entry name" value="3-OXOACYL-(ACYL-CARRIER-PROTEIN) REDUCTASE"/>
    <property type="match status" value="1"/>
</dbReference>
<evidence type="ECO:0000256" key="6">
    <source>
        <dbReference type="ARBA" id="ARBA00047400"/>
    </source>
</evidence>
<protein>
    <recommendedName>
        <fullName evidence="5">3-oxoacyl-[acyl-carrier-protein] reductase MabA</fullName>
    </recommendedName>
</protein>
<dbReference type="Pfam" id="PF13561">
    <property type="entry name" value="adh_short_C2"/>
    <property type="match status" value="1"/>
</dbReference>
<dbReference type="NCBIfam" id="NF005559">
    <property type="entry name" value="PRK07231.1"/>
    <property type="match status" value="1"/>
</dbReference>
<keyword evidence="4" id="KW-0560">Oxidoreductase</keyword>
<dbReference type="PROSITE" id="PS00061">
    <property type="entry name" value="ADH_SHORT"/>
    <property type="match status" value="1"/>
</dbReference>
<dbReference type="InterPro" id="IPR050259">
    <property type="entry name" value="SDR"/>
</dbReference>
<feature type="domain" description="Ketoreductase" evidence="7">
    <location>
        <begin position="4"/>
        <end position="183"/>
    </location>
</feature>
<dbReference type="PRINTS" id="PR00080">
    <property type="entry name" value="SDRFAMILY"/>
</dbReference>
<evidence type="ECO:0000256" key="5">
    <source>
        <dbReference type="ARBA" id="ARBA00040781"/>
    </source>
</evidence>